<accession>A0A392QS48</accession>
<evidence type="ECO:0000313" key="2">
    <source>
        <dbReference type="Proteomes" id="UP000265520"/>
    </source>
</evidence>
<keyword evidence="2" id="KW-1185">Reference proteome</keyword>
<comment type="caution">
    <text evidence="1">The sequence shown here is derived from an EMBL/GenBank/DDBJ whole genome shotgun (WGS) entry which is preliminary data.</text>
</comment>
<dbReference type="EMBL" id="LXQA010154792">
    <property type="protein sequence ID" value="MCI26692.1"/>
    <property type="molecule type" value="Genomic_DNA"/>
</dbReference>
<proteinExistence type="predicted"/>
<feature type="non-terminal residue" evidence="1">
    <location>
        <position position="23"/>
    </location>
</feature>
<protein>
    <submittedName>
        <fullName evidence="1">Uncharacterized protein</fullName>
    </submittedName>
</protein>
<evidence type="ECO:0000313" key="1">
    <source>
        <dbReference type="EMBL" id="MCI26692.1"/>
    </source>
</evidence>
<dbReference type="Proteomes" id="UP000265520">
    <property type="component" value="Unassembled WGS sequence"/>
</dbReference>
<dbReference type="AlphaFoldDB" id="A0A392QS48"/>
<name>A0A392QS48_9FABA</name>
<sequence>MVGSKLDDEYRQAVVRVDEVLSK</sequence>
<organism evidence="1 2">
    <name type="scientific">Trifolium medium</name>
    <dbReference type="NCBI Taxonomy" id="97028"/>
    <lineage>
        <taxon>Eukaryota</taxon>
        <taxon>Viridiplantae</taxon>
        <taxon>Streptophyta</taxon>
        <taxon>Embryophyta</taxon>
        <taxon>Tracheophyta</taxon>
        <taxon>Spermatophyta</taxon>
        <taxon>Magnoliopsida</taxon>
        <taxon>eudicotyledons</taxon>
        <taxon>Gunneridae</taxon>
        <taxon>Pentapetalae</taxon>
        <taxon>rosids</taxon>
        <taxon>fabids</taxon>
        <taxon>Fabales</taxon>
        <taxon>Fabaceae</taxon>
        <taxon>Papilionoideae</taxon>
        <taxon>50 kb inversion clade</taxon>
        <taxon>NPAAA clade</taxon>
        <taxon>Hologalegina</taxon>
        <taxon>IRL clade</taxon>
        <taxon>Trifolieae</taxon>
        <taxon>Trifolium</taxon>
    </lineage>
</organism>
<reference evidence="1 2" key="1">
    <citation type="journal article" date="2018" name="Front. Plant Sci.">
        <title>Red Clover (Trifolium pratense) and Zigzag Clover (T. medium) - A Picture of Genomic Similarities and Differences.</title>
        <authorList>
            <person name="Dluhosova J."/>
            <person name="Istvanek J."/>
            <person name="Nedelnik J."/>
            <person name="Repkova J."/>
        </authorList>
    </citation>
    <scope>NUCLEOTIDE SEQUENCE [LARGE SCALE GENOMIC DNA]</scope>
    <source>
        <strain evidence="2">cv. 10/8</strain>
        <tissue evidence="1">Leaf</tissue>
    </source>
</reference>